<dbReference type="Proteomes" id="UP000027442">
    <property type="component" value="Unassembled WGS sequence"/>
</dbReference>
<evidence type="ECO:0000313" key="1">
    <source>
        <dbReference type="EMBL" id="KDR50905.1"/>
    </source>
</evidence>
<dbReference type="EMBL" id="JNGW01000132">
    <property type="protein sequence ID" value="KDR50905.1"/>
    <property type="molecule type" value="Genomic_DNA"/>
</dbReference>
<comment type="caution">
    <text evidence="1">The sequence shown here is derived from an EMBL/GenBank/DDBJ whole genome shotgun (WGS) entry which is preliminary data.</text>
</comment>
<protein>
    <submittedName>
        <fullName evidence="1">Uncharacterized protein</fullName>
    </submittedName>
</protein>
<name>A0A069QDN6_HOYLO</name>
<reference evidence="1 2" key="1">
    <citation type="submission" date="2013-08" db="EMBL/GenBank/DDBJ databases">
        <authorList>
            <person name="Weinstock G."/>
            <person name="Sodergren E."/>
            <person name="Wylie T."/>
            <person name="Fulton L."/>
            <person name="Fulton R."/>
            <person name="Fronick C."/>
            <person name="O'Laughlin M."/>
            <person name="Godfrey J."/>
            <person name="Miner T."/>
            <person name="Herter B."/>
            <person name="Appelbaum E."/>
            <person name="Cordes M."/>
            <person name="Lek S."/>
            <person name="Wollam A."/>
            <person name="Pepin K.H."/>
            <person name="Palsikar V.B."/>
            <person name="Mitreva M."/>
            <person name="Wilson R.K."/>
        </authorList>
    </citation>
    <scope>NUCLEOTIDE SEQUENCE [LARGE SCALE GENOMIC DNA]</scope>
    <source>
        <strain evidence="1 2">ATCC 15930</strain>
    </source>
</reference>
<keyword evidence="2" id="KW-1185">Reference proteome</keyword>
<evidence type="ECO:0000313" key="2">
    <source>
        <dbReference type="Proteomes" id="UP000027442"/>
    </source>
</evidence>
<dbReference type="AlphaFoldDB" id="A0A069QDN6"/>
<gene>
    <name evidence="1" type="ORF">HMPREF1991_03035</name>
</gene>
<dbReference type="HOGENOM" id="CLU_181521_0_0_10"/>
<organism evidence="1 2">
    <name type="scientific">Hoylesella loescheii DSM 19665 = JCM 12249 = ATCC 15930</name>
    <dbReference type="NCBI Taxonomy" id="1122985"/>
    <lineage>
        <taxon>Bacteria</taxon>
        <taxon>Pseudomonadati</taxon>
        <taxon>Bacteroidota</taxon>
        <taxon>Bacteroidia</taxon>
        <taxon>Bacteroidales</taxon>
        <taxon>Prevotellaceae</taxon>
        <taxon>Hoylesella</taxon>
    </lineage>
</organism>
<proteinExistence type="predicted"/>
<dbReference type="PATRIC" id="fig|1122985.7.peg.3139"/>
<accession>A0A069QDN6</accession>
<sequence>MDLSPKSHWIVCEGNLRFYDKQGRDIASIKDAASLSFDFFTWGMEPNAIMVTLHHPKNSIDCFKSTFYGYVVVFSS</sequence>